<dbReference type="EMBL" id="OV651821">
    <property type="protein sequence ID" value="CAH1115689.1"/>
    <property type="molecule type" value="Genomic_DNA"/>
</dbReference>
<protein>
    <recommendedName>
        <fullName evidence="3">BESS domain-containing protein</fullName>
    </recommendedName>
</protein>
<keyword evidence="1" id="KW-0539">Nucleus</keyword>
<evidence type="ECO:0000256" key="2">
    <source>
        <dbReference type="SAM" id="MobiDB-lite"/>
    </source>
</evidence>
<gene>
    <name evidence="4" type="ORF">PSYICH_LOCUS14981</name>
</gene>
<feature type="compositionally biased region" description="Basic and acidic residues" evidence="2">
    <location>
        <begin position="1"/>
        <end position="14"/>
    </location>
</feature>
<evidence type="ECO:0000313" key="5">
    <source>
        <dbReference type="Proteomes" id="UP001153636"/>
    </source>
</evidence>
<sequence>MVMLEEKKVEENLKRKSSSQNQEVQDADYHFLMSLLPSLRDIPAYRKLMLRRKIEDLFLQEERYSTVGEFNYNPQPGSHQNMVSPGGQSDVSSIGGHMNVGSYEDGELTELIAGYEVFKMTFNVT</sequence>
<comment type="subcellular location">
    <subcellularLocation>
        <location evidence="1">Nucleus</location>
    </subcellularLocation>
</comment>
<evidence type="ECO:0000256" key="1">
    <source>
        <dbReference type="PROSITE-ProRule" id="PRU00371"/>
    </source>
</evidence>
<keyword evidence="5" id="KW-1185">Reference proteome</keyword>
<reference evidence="4" key="1">
    <citation type="submission" date="2022-01" db="EMBL/GenBank/DDBJ databases">
        <authorList>
            <person name="King R."/>
        </authorList>
    </citation>
    <scope>NUCLEOTIDE SEQUENCE</scope>
</reference>
<dbReference type="OrthoDB" id="5803771at2759"/>
<organism evidence="4 5">
    <name type="scientific">Psylliodes chrysocephalus</name>
    <dbReference type="NCBI Taxonomy" id="3402493"/>
    <lineage>
        <taxon>Eukaryota</taxon>
        <taxon>Metazoa</taxon>
        <taxon>Ecdysozoa</taxon>
        <taxon>Arthropoda</taxon>
        <taxon>Hexapoda</taxon>
        <taxon>Insecta</taxon>
        <taxon>Pterygota</taxon>
        <taxon>Neoptera</taxon>
        <taxon>Endopterygota</taxon>
        <taxon>Coleoptera</taxon>
        <taxon>Polyphaga</taxon>
        <taxon>Cucujiformia</taxon>
        <taxon>Chrysomeloidea</taxon>
        <taxon>Chrysomelidae</taxon>
        <taxon>Galerucinae</taxon>
        <taxon>Alticini</taxon>
        <taxon>Psylliodes</taxon>
    </lineage>
</organism>
<dbReference type="AlphaFoldDB" id="A0A9P0DBX2"/>
<accession>A0A9P0DBX2</accession>
<dbReference type="InterPro" id="IPR004210">
    <property type="entry name" value="BESS_motif"/>
</dbReference>
<dbReference type="GO" id="GO:0003677">
    <property type="term" value="F:DNA binding"/>
    <property type="evidence" value="ECO:0007669"/>
    <property type="project" value="InterPro"/>
</dbReference>
<dbReference type="Pfam" id="PF02944">
    <property type="entry name" value="BESS"/>
    <property type="match status" value="1"/>
</dbReference>
<dbReference type="Proteomes" id="UP001153636">
    <property type="component" value="Chromosome 9"/>
</dbReference>
<name>A0A9P0DBX2_9CUCU</name>
<evidence type="ECO:0000259" key="3">
    <source>
        <dbReference type="PROSITE" id="PS51031"/>
    </source>
</evidence>
<proteinExistence type="predicted"/>
<dbReference type="GO" id="GO:0005634">
    <property type="term" value="C:nucleus"/>
    <property type="evidence" value="ECO:0007669"/>
    <property type="project" value="UniProtKB-SubCell"/>
</dbReference>
<evidence type="ECO:0000313" key="4">
    <source>
        <dbReference type="EMBL" id="CAH1115689.1"/>
    </source>
</evidence>
<feature type="domain" description="BESS" evidence="3">
    <location>
        <begin position="25"/>
        <end position="64"/>
    </location>
</feature>
<dbReference type="PROSITE" id="PS51031">
    <property type="entry name" value="BESS"/>
    <property type="match status" value="1"/>
</dbReference>
<feature type="region of interest" description="Disordered" evidence="2">
    <location>
        <begin position="1"/>
        <end position="22"/>
    </location>
</feature>